<keyword evidence="1" id="KW-1133">Transmembrane helix</keyword>
<reference evidence="2 3" key="1">
    <citation type="journal article" date="2014" name="Appl. Environ. Microbiol.">
        <title>Genomic features of a bumble bee symbiont reflect its host environment.</title>
        <authorList>
            <person name="Martinson V.G."/>
            <person name="Magoc T."/>
            <person name="Koch H."/>
            <person name="Salzberg S.L."/>
            <person name="Moran N.A."/>
        </authorList>
    </citation>
    <scope>NUCLEOTIDE SEQUENCE [LARGE SCALE GENOMIC DNA]</scope>
    <source>
        <strain evidence="2 3">Bimp</strain>
    </source>
</reference>
<dbReference type="EMBL" id="AWGA01000042">
    <property type="protein sequence ID" value="TEA27397.1"/>
    <property type="molecule type" value="Genomic_DNA"/>
</dbReference>
<dbReference type="GO" id="GO:0016020">
    <property type="term" value="C:membrane"/>
    <property type="evidence" value="ECO:0007669"/>
    <property type="project" value="InterPro"/>
</dbReference>
<dbReference type="Proteomes" id="UP000506160">
    <property type="component" value="Unassembled WGS sequence"/>
</dbReference>
<dbReference type="RefSeq" id="WP_024495854.1">
    <property type="nucleotide sequence ID" value="NZ_AWGA01000042.1"/>
</dbReference>
<feature type="transmembrane region" description="Helical" evidence="1">
    <location>
        <begin position="79"/>
        <end position="101"/>
    </location>
</feature>
<dbReference type="Pfam" id="PF04186">
    <property type="entry name" value="FxsA"/>
    <property type="match status" value="1"/>
</dbReference>
<accession>A0AB94ID97</accession>
<proteinExistence type="predicted"/>
<sequence>MKRLLILFLLIYLYLEVNLFVTIANQLGVLFTLIAFFTTSCIGMSLLKRQRLTSILSMQQTHYFDGNDLQPSKKSMATLLASLLLVIPGFLTDILGAFLLIPSVQNLFSNYVIAKIKRHPYFNFVFTSRNAYTNQNDDIIEGSFSHKYDDKIGK</sequence>
<dbReference type="NCBIfam" id="NF008528">
    <property type="entry name" value="PRK11463.1-2"/>
    <property type="match status" value="1"/>
</dbReference>
<comment type="caution">
    <text evidence="2">The sequence shown here is derived from an EMBL/GenBank/DDBJ whole genome shotgun (WGS) entry which is preliminary data.</text>
</comment>
<dbReference type="AlphaFoldDB" id="A0AB94ID97"/>
<organism evidence="2 3">
    <name type="scientific">Candidatus Schmidhempelia bombi str. Bimp</name>
    <dbReference type="NCBI Taxonomy" id="1387197"/>
    <lineage>
        <taxon>Bacteria</taxon>
        <taxon>Pseudomonadati</taxon>
        <taxon>Pseudomonadota</taxon>
        <taxon>Gammaproteobacteria</taxon>
        <taxon>Orbales</taxon>
        <taxon>Orbaceae</taxon>
        <taxon>Candidatus Schmidhempelia</taxon>
    </lineage>
</organism>
<name>A0AB94ID97_9GAMM</name>
<evidence type="ECO:0000313" key="2">
    <source>
        <dbReference type="EMBL" id="TEA27397.1"/>
    </source>
</evidence>
<dbReference type="PANTHER" id="PTHR35335:SF1">
    <property type="entry name" value="UPF0716 PROTEIN FXSA"/>
    <property type="match status" value="1"/>
</dbReference>
<dbReference type="PANTHER" id="PTHR35335">
    <property type="entry name" value="UPF0716 PROTEIN FXSA"/>
    <property type="match status" value="1"/>
</dbReference>
<evidence type="ECO:0000313" key="3">
    <source>
        <dbReference type="Proteomes" id="UP000506160"/>
    </source>
</evidence>
<keyword evidence="1" id="KW-0812">Transmembrane</keyword>
<keyword evidence="3" id="KW-1185">Reference proteome</keyword>
<evidence type="ECO:0000256" key="1">
    <source>
        <dbReference type="SAM" id="Phobius"/>
    </source>
</evidence>
<gene>
    <name evidence="2" type="ORF">O970_03895</name>
</gene>
<feature type="transmembrane region" description="Helical" evidence="1">
    <location>
        <begin position="29"/>
        <end position="47"/>
    </location>
</feature>
<protein>
    <submittedName>
        <fullName evidence="2">FxsA family protein</fullName>
    </submittedName>
</protein>
<dbReference type="InterPro" id="IPR007313">
    <property type="entry name" value="FxsA"/>
</dbReference>
<keyword evidence="1" id="KW-0472">Membrane</keyword>